<dbReference type="Ensembl" id="ENSOART00020053192.1">
    <property type="protein sequence ID" value="ENSOARP00020035280.1"/>
    <property type="gene ID" value="ENSOARG00020013136.2"/>
</dbReference>
<proteinExistence type="predicted"/>
<name>A0AC11CT28_SHEEP</name>
<gene>
    <name evidence="1" type="primary">EME1</name>
</gene>
<protein>
    <submittedName>
        <fullName evidence="1">Essential meiotic structure-specific endonuclease 1</fullName>
    </submittedName>
</protein>
<evidence type="ECO:0000313" key="1">
    <source>
        <dbReference type="Ensembl" id="ENSOARP00020035280.1"/>
    </source>
</evidence>
<organism evidence="1">
    <name type="scientific">Ovis aries</name>
    <name type="common">Sheep</name>
    <dbReference type="NCBI Taxonomy" id="9940"/>
    <lineage>
        <taxon>Eukaryota</taxon>
        <taxon>Metazoa</taxon>
        <taxon>Chordata</taxon>
        <taxon>Craniata</taxon>
        <taxon>Vertebrata</taxon>
        <taxon>Euteleostomi</taxon>
        <taxon>Mammalia</taxon>
        <taxon>Eutheria</taxon>
        <taxon>Laurasiatheria</taxon>
        <taxon>Artiodactyla</taxon>
        <taxon>Ruminantia</taxon>
        <taxon>Pecora</taxon>
        <taxon>Bovidae</taxon>
        <taxon>Caprinae</taxon>
        <taxon>Ovis</taxon>
    </lineage>
</organism>
<sequence length="577" mass="64519">MAVKKSSLSLDSSESDSEELPTFAFLKNKPSSVKRRQPQEDEKIVVVDISDSEASCPSPKLKDPPLVPEAAETVIQTEPVSVLSSGSENEEEFMPLAERLICKFLTHKQLSPEKSSSPFERVLDHQNNERVSRDWQKQPFTKIRDIPLCGTSERHASSNKDPVVDNPCHQLPAYQTTCTVQSNSLTITKTNAEVPLPQKRRKYSQKVQKSSAQGCQQWGRASQKESTQRQQERKKKTALVNRLKAQRPEECLKHIIVLLDPALLQMGGGGQLLGALQSMDCCCVIEAQAVPCSLTWRRRAGPSEDGEEGWVEEPMVLVLLLAEVFMSMIYHFKQGSLGSTEEGKQTLRSFVTDITARTAGKDLSLVIVDPEKHFSAPNPLRRKQRVASREQAKEKKKQQKQPEASAVPMATRVAMEEALVDLQLHTEAQAQIVQSWKELADLACAFTKAVAEAPFKKLRDQTSFSFCLESDWAGGAKVDRSGRGLALVWRRQIQQLNRVSLEMASAIVDAYPSPRILIQAYKRCFSEQERQNLLADLKVRRGEGVTATSRRVGPELSRRIYLQMTALQPDLSLDSAD</sequence>
<accession>A0AC11CT28</accession>
<reference evidence="1" key="1">
    <citation type="submission" date="2020-11" db="EMBL/GenBank/DDBJ databases">
        <authorList>
            <person name="Davenport K.M."/>
            <person name="Bickhart D.M."/>
            <person name="Smith T.P.L."/>
            <person name="Murdoch B.M."/>
            <person name="Rosen B.D."/>
        </authorList>
    </citation>
    <scope>NUCLEOTIDE SEQUENCE [LARGE SCALE GENOMIC DNA]</scope>
    <source>
        <strain evidence="1">OAR_USU_Benz2616</strain>
    </source>
</reference>
<reference evidence="1" key="2">
    <citation type="submission" date="2025-08" db="UniProtKB">
        <authorList>
            <consortium name="Ensembl"/>
        </authorList>
    </citation>
    <scope>IDENTIFICATION</scope>
</reference>
<reference evidence="1" key="3">
    <citation type="submission" date="2025-09" db="UniProtKB">
        <authorList>
            <consortium name="Ensembl"/>
        </authorList>
    </citation>
    <scope>IDENTIFICATION</scope>
</reference>